<feature type="compositionally biased region" description="Polar residues" evidence="1">
    <location>
        <begin position="81"/>
        <end position="96"/>
    </location>
</feature>
<dbReference type="AlphaFoldDB" id="Q6IIR1"/>
<evidence type="ECO:0000256" key="1">
    <source>
        <dbReference type="SAM" id="MobiDB-lite"/>
    </source>
</evidence>
<name>Q6IIR1_DROME</name>
<feature type="region of interest" description="Disordered" evidence="1">
    <location>
        <begin position="267"/>
        <end position="286"/>
    </location>
</feature>
<feature type="region of interest" description="Disordered" evidence="1">
    <location>
        <begin position="59"/>
        <end position="98"/>
    </location>
</feature>
<feature type="compositionally biased region" description="Polar residues" evidence="1">
    <location>
        <begin position="269"/>
        <end position="283"/>
    </location>
</feature>
<feature type="region of interest" description="Disordered" evidence="1">
    <location>
        <begin position="331"/>
        <end position="357"/>
    </location>
</feature>
<accession>Q6IIR1</accession>
<dbReference type="EMBL" id="BK003005">
    <property type="protein sequence ID" value="DAA03205.1"/>
    <property type="molecule type" value="Genomic_DNA"/>
</dbReference>
<organism evidence="2">
    <name type="scientific">Drosophila melanogaster</name>
    <name type="common">Fruit fly</name>
    <dbReference type="NCBI Taxonomy" id="7227"/>
    <lineage>
        <taxon>Eukaryota</taxon>
        <taxon>Metazoa</taxon>
        <taxon>Ecdysozoa</taxon>
        <taxon>Arthropoda</taxon>
        <taxon>Hexapoda</taxon>
        <taxon>Insecta</taxon>
        <taxon>Pterygota</taxon>
        <taxon>Neoptera</taxon>
        <taxon>Endopterygota</taxon>
        <taxon>Diptera</taxon>
        <taxon>Brachycera</taxon>
        <taxon>Muscomorpha</taxon>
        <taxon>Ephydroidea</taxon>
        <taxon>Drosophilidae</taxon>
        <taxon>Drosophila</taxon>
        <taxon>Sophophora</taxon>
    </lineage>
</organism>
<protein>
    <submittedName>
        <fullName evidence="2">HDC17318</fullName>
    </submittedName>
</protein>
<evidence type="ECO:0000313" key="2">
    <source>
        <dbReference type="EMBL" id="DAA03205.1"/>
    </source>
</evidence>
<proteinExistence type="predicted"/>
<reference evidence="2" key="1">
    <citation type="journal article" date="2003" name="Genome Biol.">
        <title>An integrated gene annotation and transcriptional profiling approach towards the full gene content of the Drosophila genome.</title>
        <authorList>
            <person name="Hild M."/>
            <person name="Beckmann B."/>
            <person name="Haas S.A."/>
            <person name="Koch B."/>
            <person name="Solovyev V."/>
            <person name="Busold C."/>
            <person name="Fellenberg K."/>
            <person name="Boutros M."/>
            <person name="Vingron M."/>
            <person name="Sauer F."/>
            <person name="Hoheisel J.D."/>
            <person name="Paro R."/>
        </authorList>
    </citation>
    <scope>NUCLEOTIDE SEQUENCE</scope>
</reference>
<feature type="region of interest" description="Disordered" evidence="1">
    <location>
        <begin position="370"/>
        <end position="391"/>
    </location>
</feature>
<gene>
    <name evidence="2" type="ORF">HDC17318</name>
</gene>
<sequence>MMMSEAKAKQNNTRADIFFGGPGIGQVPKLNFSLDHFRRGPLLPALNVPCSWHEKSHNLASGEKQQEYGDTDNGANHWPAIQSNRNEANPTENSPKSRFKSRALGHKFMTFIRTQPQLRPLGWDSLVRGPWSFSPMPSRWLSVYSIYHSFGLAFDWGFIIKYAVSTHTDVQQDGLVWDWVEQRRSTSSRAGQQHRHCGRRTRARRRTQLSPLPVAVPLGQLAPGFMCTTNKRPPQDKKALKKCPCRGWWWVVLGGLLGGLPKAAEWQQAAGSRQRNNPNSCDRQQPHDYRPATKICSQGCHNMLKLLIFGPALLPAPAGAGSGSGSLSWTPSGGNIAHKGPAGRSSKSSARPFNKDILGGMEPAELAELAESRNPRPRITSPLKPLTCVPENSKTPSATSFGNFGNFATVCRRHQQEIKLPLNRRR</sequence>